<protein>
    <recommendedName>
        <fullName evidence="3">Outer membrane protein beta-barrel domain-containing protein</fullName>
    </recommendedName>
</protein>
<gene>
    <name evidence="1" type="ORF">rosag_27780</name>
</gene>
<name>A0AA37QH11_9BACT</name>
<dbReference type="Gene3D" id="2.40.160.20">
    <property type="match status" value="1"/>
</dbReference>
<accession>A0AA37QH11</accession>
<dbReference type="Proteomes" id="UP001161325">
    <property type="component" value="Unassembled WGS sequence"/>
</dbReference>
<dbReference type="AlphaFoldDB" id="A0AA37QH11"/>
<keyword evidence="2" id="KW-1185">Reference proteome</keyword>
<organism evidence="1 2">
    <name type="scientific">Roseisolibacter agri</name>
    <dbReference type="NCBI Taxonomy" id="2014610"/>
    <lineage>
        <taxon>Bacteria</taxon>
        <taxon>Pseudomonadati</taxon>
        <taxon>Gemmatimonadota</taxon>
        <taxon>Gemmatimonadia</taxon>
        <taxon>Gemmatimonadales</taxon>
        <taxon>Gemmatimonadaceae</taxon>
        <taxon>Roseisolibacter</taxon>
    </lineage>
</organism>
<reference evidence="1" key="1">
    <citation type="submission" date="2022-08" db="EMBL/GenBank/DDBJ databases">
        <title>Draft genome sequencing of Roseisolibacter agri AW1220.</title>
        <authorList>
            <person name="Tobiishi Y."/>
            <person name="Tonouchi A."/>
        </authorList>
    </citation>
    <scope>NUCLEOTIDE SEQUENCE</scope>
    <source>
        <strain evidence="1">AW1220</strain>
    </source>
</reference>
<evidence type="ECO:0000313" key="2">
    <source>
        <dbReference type="Proteomes" id="UP001161325"/>
    </source>
</evidence>
<evidence type="ECO:0000313" key="1">
    <source>
        <dbReference type="EMBL" id="GLC26265.1"/>
    </source>
</evidence>
<dbReference type="SUPFAM" id="SSF56925">
    <property type="entry name" value="OMPA-like"/>
    <property type="match status" value="1"/>
</dbReference>
<evidence type="ECO:0008006" key="3">
    <source>
        <dbReference type="Google" id="ProtNLM"/>
    </source>
</evidence>
<proteinExistence type="predicted"/>
<dbReference type="RefSeq" id="WP_284350723.1">
    <property type="nucleotide sequence ID" value="NZ_BRXS01000004.1"/>
</dbReference>
<comment type="caution">
    <text evidence="1">The sequence shown here is derived from an EMBL/GenBank/DDBJ whole genome shotgun (WGS) entry which is preliminary data.</text>
</comment>
<dbReference type="EMBL" id="BRXS01000004">
    <property type="protein sequence ID" value="GLC26265.1"/>
    <property type="molecule type" value="Genomic_DNA"/>
</dbReference>
<sequence length="239" mass="25482">MALAAVLALAPAAGAQQGGDGFLFRPPIGAITLRGGVDRALGNSEVFDFARERLTLGSNAFTGFNVGVDLSINLSDRVDVVLGASHARSSAKSEFRRFVDQDDLPIEQTTALARTPITASVRAYLTPRGRSIGRFAWIPSRVAPYVGAGGGALWYRFSQEGDFVDEETLDVFPATLRSSGWTPTAHGLAGVELSLSPHVALSTEARYTWARAAMSDDFTNFDRIDLSGLVATAGLSLRF</sequence>
<dbReference type="InterPro" id="IPR011250">
    <property type="entry name" value="OMP/PagP_B-barrel"/>
</dbReference>